<dbReference type="SUPFAM" id="SSF51430">
    <property type="entry name" value="NAD(P)-linked oxidoreductase"/>
    <property type="match status" value="1"/>
</dbReference>
<evidence type="ECO:0000256" key="1">
    <source>
        <dbReference type="ARBA" id="ARBA00023002"/>
    </source>
</evidence>
<sequence length="317" mass="34259">MEQRSLGRSGLRVSAVGLGCNNLGGRIGLEESRAVVHQALDSGITLFDVADIYGRREAHYGASEETLGALLGARRDDIVLATKFGMPMDAEGRSQGASRRYIRTAVEASLRRLRTDRIDLYQIHTPDPATPIEETLRALDDLIRDGKVLYAGCSNFPAWQVADAHHVARAAGLNGLVSCQDELSLLARGAERDLIPAMRRYGLGLLPYFPLASGVLTGKYRRDTPMPAGSRLAAWTHLRDRYLTDANWALLDRLEAVARDFGRTLTELAFGWLLAQDVVASVIAGATRPEQVAANVAAAARKLTGAERDAIAAALSA</sequence>
<proteinExistence type="predicted"/>
<dbReference type="InterPro" id="IPR023210">
    <property type="entry name" value="NADP_OxRdtase_dom"/>
</dbReference>
<dbReference type="PANTHER" id="PTHR43364:SF4">
    <property type="entry name" value="NAD(P)-LINKED OXIDOREDUCTASE SUPERFAMILY PROTEIN"/>
    <property type="match status" value="1"/>
</dbReference>
<name>A0ABZ3D763_9PROT</name>
<organism evidence="3 4">
    <name type="scientific">Nguyenibacter vanlangensis</name>
    <dbReference type="NCBI Taxonomy" id="1216886"/>
    <lineage>
        <taxon>Bacteria</taxon>
        <taxon>Pseudomonadati</taxon>
        <taxon>Pseudomonadota</taxon>
        <taxon>Alphaproteobacteria</taxon>
        <taxon>Acetobacterales</taxon>
        <taxon>Acetobacteraceae</taxon>
        <taxon>Nguyenibacter</taxon>
    </lineage>
</organism>
<evidence type="ECO:0000259" key="2">
    <source>
        <dbReference type="Pfam" id="PF00248"/>
    </source>
</evidence>
<keyword evidence="1" id="KW-0560">Oxidoreductase</keyword>
<dbReference type="RefSeq" id="WP_342629025.1">
    <property type="nucleotide sequence ID" value="NZ_CP152276.1"/>
</dbReference>
<evidence type="ECO:0000313" key="4">
    <source>
        <dbReference type="Proteomes" id="UP001449795"/>
    </source>
</evidence>
<dbReference type="Gene3D" id="3.20.20.100">
    <property type="entry name" value="NADP-dependent oxidoreductase domain"/>
    <property type="match status" value="1"/>
</dbReference>
<keyword evidence="4" id="KW-1185">Reference proteome</keyword>
<reference evidence="3 4" key="1">
    <citation type="submission" date="2024-04" db="EMBL/GenBank/DDBJ databases">
        <title>Complete genome sequence of Nguyenibacter vanlangesis HBCM-1154, a strain capable of nitrogen fixation, IAA production, and phosphorus solubilization isolated from sugarcane soil.</title>
        <authorList>
            <person name="MY HANH P."/>
        </authorList>
    </citation>
    <scope>NUCLEOTIDE SEQUENCE [LARGE SCALE GENOMIC DNA]</scope>
    <source>
        <strain evidence="3 4">HBCM 1154</strain>
    </source>
</reference>
<evidence type="ECO:0000313" key="3">
    <source>
        <dbReference type="EMBL" id="XAE43622.1"/>
    </source>
</evidence>
<gene>
    <name evidence="3" type="ORF">AAC691_04015</name>
</gene>
<accession>A0ABZ3D763</accession>
<protein>
    <submittedName>
        <fullName evidence="3">Aldo/keto reductase</fullName>
    </submittedName>
</protein>
<dbReference type="InterPro" id="IPR036812">
    <property type="entry name" value="NAD(P)_OxRdtase_dom_sf"/>
</dbReference>
<dbReference type="PANTHER" id="PTHR43364">
    <property type="entry name" value="NADH-SPECIFIC METHYLGLYOXAL REDUCTASE-RELATED"/>
    <property type="match status" value="1"/>
</dbReference>
<dbReference type="Proteomes" id="UP001449795">
    <property type="component" value="Chromosome"/>
</dbReference>
<dbReference type="Pfam" id="PF00248">
    <property type="entry name" value="Aldo_ket_red"/>
    <property type="match status" value="1"/>
</dbReference>
<dbReference type="InterPro" id="IPR050523">
    <property type="entry name" value="AKR_Detox_Biosynth"/>
</dbReference>
<dbReference type="EMBL" id="CP152276">
    <property type="protein sequence ID" value="XAE43622.1"/>
    <property type="molecule type" value="Genomic_DNA"/>
</dbReference>
<feature type="domain" description="NADP-dependent oxidoreductase" evidence="2">
    <location>
        <begin position="16"/>
        <end position="313"/>
    </location>
</feature>